<keyword evidence="4" id="KW-0808">Transferase</keyword>
<evidence type="ECO:0000256" key="3">
    <source>
        <dbReference type="ARBA" id="ARBA00022475"/>
    </source>
</evidence>
<keyword evidence="6 8" id="KW-1133">Transmembrane helix</keyword>
<evidence type="ECO:0000256" key="4">
    <source>
        <dbReference type="ARBA" id="ARBA00022679"/>
    </source>
</evidence>
<feature type="domain" description="Bacterial sugar transferase" evidence="9">
    <location>
        <begin position="36"/>
        <end position="227"/>
    </location>
</feature>
<dbReference type="PANTHER" id="PTHR30576">
    <property type="entry name" value="COLANIC BIOSYNTHESIS UDP-GLUCOSE LIPID CARRIER TRANSFERASE"/>
    <property type="match status" value="1"/>
</dbReference>
<dbReference type="InterPro" id="IPR003362">
    <property type="entry name" value="Bact_transf"/>
</dbReference>
<proteinExistence type="inferred from homology"/>
<evidence type="ECO:0000259" key="9">
    <source>
        <dbReference type="Pfam" id="PF02397"/>
    </source>
</evidence>
<evidence type="ECO:0000313" key="11">
    <source>
        <dbReference type="Proteomes" id="UP001225646"/>
    </source>
</evidence>
<evidence type="ECO:0000256" key="5">
    <source>
        <dbReference type="ARBA" id="ARBA00022692"/>
    </source>
</evidence>
<evidence type="ECO:0000256" key="8">
    <source>
        <dbReference type="SAM" id="Phobius"/>
    </source>
</evidence>
<evidence type="ECO:0000256" key="7">
    <source>
        <dbReference type="ARBA" id="ARBA00023136"/>
    </source>
</evidence>
<keyword evidence="7 8" id="KW-0472">Membrane</keyword>
<dbReference type="Proteomes" id="UP001225646">
    <property type="component" value="Unassembled WGS sequence"/>
</dbReference>
<gene>
    <name evidence="10" type="ORF">J2S06_001646</name>
</gene>
<keyword evidence="3" id="KW-1003">Cell membrane</keyword>
<comment type="similarity">
    <text evidence="2">Belongs to the bacterial sugar transferase family.</text>
</comment>
<keyword evidence="11" id="KW-1185">Reference proteome</keyword>
<dbReference type="EMBL" id="JAUSTR010000005">
    <property type="protein sequence ID" value="MDQ0162569.1"/>
    <property type="molecule type" value="Genomic_DNA"/>
</dbReference>
<evidence type="ECO:0000256" key="6">
    <source>
        <dbReference type="ARBA" id="ARBA00022989"/>
    </source>
</evidence>
<comment type="caution">
    <text evidence="10">The sequence shown here is derived from an EMBL/GenBank/DDBJ whole genome shotgun (WGS) entry which is preliminary data.</text>
</comment>
<name>A0ABT9VNL7_9BACI</name>
<reference evidence="10 11" key="1">
    <citation type="submission" date="2023-07" db="EMBL/GenBank/DDBJ databases">
        <title>Genomic Encyclopedia of Type Strains, Phase IV (KMG-IV): sequencing the most valuable type-strain genomes for metagenomic binning, comparative biology and taxonomic classification.</title>
        <authorList>
            <person name="Goeker M."/>
        </authorList>
    </citation>
    <scope>NUCLEOTIDE SEQUENCE [LARGE SCALE GENOMIC DNA]</scope>
    <source>
        <strain evidence="10 11">DSM 19092</strain>
    </source>
</reference>
<organism evidence="10 11">
    <name type="scientific">Aeribacillus alveayuensis</name>
    <dbReference type="NCBI Taxonomy" id="279215"/>
    <lineage>
        <taxon>Bacteria</taxon>
        <taxon>Bacillati</taxon>
        <taxon>Bacillota</taxon>
        <taxon>Bacilli</taxon>
        <taxon>Bacillales</taxon>
        <taxon>Bacillaceae</taxon>
        <taxon>Aeribacillus</taxon>
    </lineage>
</organism>
<keyword evidence="5 8" id="KW-0812">Transmembrane</keyword>
<evidence type="ECO:0000313" key="10">
    <source>
        <dbReference type="EMBL" id="MDQ0162569.1"/>
    </source>
</evidence>
<evidence type="ECO:0000256" key="1">
    <source>
        <dbReference type="ARBA" id="ARBA00004236"/>
    </source>
</evidence>
<accession>A0ABT9VNL7</accession>
<feature type="transmembrane region" description="Helical" evidence="8">
    <location>
        <begin position="41"/>
        <end position="64"/>
    </location>
</feature>
<dbReference type="Pfam" id="PF02397">
    <property type="entry name" value="Bac_transf"/>
    <property type="match status" value="1"/>
</dbReference>
<comment type="subcellular location">
    <subcellularLocation>
        <location evidence="1">Cell membrane</location>
    </subcellularLocation>
</comment>
<evidence type="ECO:0000256" key="2">
    <source>
        <dbReference type="ARBA" id="ARBA00006464"/>
    </source>
</evidence>
<protein>
    <submittedName>
        <fullName evidence="10">Lipopolysaccharide/colanic/teichoic acid biosynthesis glycosyltransferase</fullName>
    </submittedName>
</protein>
<sequence>MSKSNSVQKVFASNHSVEYTSFQSLEDTSKLYAITKRTMDIVGAIIGLILTSPLFFIISIFYLFGDSKGPIFFKQIRVGKNGKKFYIYKFRSMLVKAEEKLKADKELYQKYVENNYKLEPHEDPRITNLGRFLRKTSLDEIPQLINVLKGEMSLVGPRPVVEEELKEYGMKVSKFLSVKPGITGYWQVSGRSNVGYPERVGIELYYVYNQSIKFDLKILLKTILIVLTKKGAY</sequence>
<dbReference type="PANTHER" id="PTHR30576:SF4">
    <property type="entry name" value="UNDECAPRENYL-PHOSPHATE GALACTOSE PHOSPHOTRANSFERASE"/>
    <property type="match status" value="1"/>
</dbReference>